<keyword evidence="1" id="KW-0812">Transmembrane</keyword>
<dbReference type="AlphaFoldDB" id="X1USJ3"/>
<feature type="transmembrane region" description="Helical" evidence="1">
    <location>
        <begin position="202"/>
        <end position="222"/>
    </location>
</feature>
<dbReference type="EMBL" id="BARW01033961">
    <property type="protein sequence ID" value="GAJ02871.1"/>
    <property type="molecule type" value="Genomic_DNA"/>
</dbReference>
<feature type="non-terminal residue" evidence="2">
    <location>
        <position position="1"/>
    </location>
</feature>
<protein>
    <submittedName>
        <fullName evidence="2">Uncharacterized protein</fullName>
    </submittedName>
</protein>
<feature type="transmembrane region" description="Helical" evidence="1">
    <location>
        <begin position="93"/>
        <end position="111"/>
    </location>
</feature>
<sequence length="234" mass="25662">AGVFLSYLFIFLFLDNIVSAETAAATECRLVSPFFIPLFAVIGILAGMIWLVAGVGFFGKKEWAYTVGVIAVIITLFASFWPNIPAMESKAAVPGPWFLIFFPNLLVYFILVMRKGHERGKKAWFGLLLGMAFILNFINGIAATTRMSNRLPEINPLIDNYAPASIYMLTMPTNMIASILFGITTIGIFLARDKEKVRIAGLAGALLAISAGFPLAFYSMFIESATPAFSMFIL</sequence>
<organism evidence="2">
    <name type="scientific">marine sediment metagenome</name>
    <dbReference type="NCBI Taxonomy" id="412755"/>
    <lineage>
        <taxon>unclassified sequences</taxon>
        <taxon>metagenomes</taxon>
        <taxon>ecological metagenomes</taxon>
    </lineage>
</organism>
<feature type="transmembrane region" description="Helical" evidence="1">
    <location>
        <begin position="164"/>
        <end position="190"/>
    </location>
</feature>
<feature type="transmembrane region" description="Helical" evidence="1">
    <location>
        <begin position="63"/>
        <end position="81"/>
    </location>
</feature>
<comment type="caution">
    <text evidence="2">The sequence shown here is derived from an EMBL/GenBank/DDBJ whole genome shotgun (WGS) entry which is preliminary data.</text>
</comment>
<keyword evidence="1" id="KW-1133">Transmembrane helix</keyword>
<gene>
    <name evidence="2" type="ORF">S12H4_53360</name>
</gene>
<accession>X1USJ3</accession>
<proteinExistence type="predicted"/>
<evidence type="ECO:0000256" key="1">
    <source>
        <dbReference type="SAM" id="Phobius"/>
    </source>
</evidence>
<name>X1USJ3_9ZZZZ</name>
<reference evidence="2" key="1">
    <citation type="journal article" date="2014" name="Front. Microbiol.">
        <title>High frequency of phylogenetically diverse reductive dehalogenase-homologous genes in deep subseafloor sedimentary metagenomes.</title>
        <authorList>
            <person name="Kawai M."/>
            <person name="Futagami T."/>
            <person name="Toyoda A."/>
            <person name="Takaki Y."/>
            <person name="Nishi S."/>
            <person name="Hori S."/>
            <person name="Arai W."/>
            <person name="Tsubouchi T."/>
            <person name="Morono Y."/>
            <person name="Uchiyama I."/>
            <person name="Ito T."/>
            <person name="Fujiyama A."/>
            <person name="Inagaki F."/>
            <person name="Takami H."/>
        </authorList>
    </citation>
    <scope>NUCLEOTIDE SEQUENCE</scope>
    <source>
        <strain evidence="2">Expedition CK06-06</strain>
    </source>
</reference>
<keyword evidence="1" id="KW-0472">Membrane</keyword>
<feature type="transmembrane region" description="Helical" evidence="1">
    <location>
        <begin position="34"/>
        <end position="58"/>
    </location>
</feature>
<feature type="transmembrane region" description="Helical" evidence="1">
    <location>
        <begin position="123"/>
        <end position="144"/>
    </location>
</feature>
<feature type="non-terminal residue" evidence="2">
    <location>
        <position position="234"/>
    </location>
</feature>
<evidence type="ECO:0000313" key="2">
    <source>
        <dbReference type="EMBL" id="GAJ02871.1"/>
    </source>
</evidence>